<protein>
    <submittedName>
        <fullName evidence="5">CYFA0S01e04170g1_1</fullName>
    </submittedName>
</protein>
<dbReference type="Pfam" id="PF13602">
    <property type="entry name" value="ADH_zinc_N_2"/>
    <property type="match status" value="1"/>
</dbReference>
<dbReference type="SUPFAM" id="SSF50129">
    <property type="entry name" value="GroES-like"/>
    <property type="match status" value="1"/>
</dbReference>
<dbReference type="SMART" id="SM00829">
    <property type="entry name" value="PKS_ER"/>
    <property type="match status" value="1"/>
</dbReference>
<dbReference type="GO" id="GO:0005739">
    <property type="term" value="C:mitochondrion"/>
    <property type="evidence" value="ECO:0007669"/>
    <property type="project" value="TreeGrafter"/>
</dbReference>
<dbReference type="VEuPathDB" id="FungiDB:BON22_0655"/>
<dbReference type="InterPro" id="IPR013154">
    <property type="entry name" value="ADH-like_N"/>
</dbReference>
<evidence type="ECO:0000256" key="1">
    <source>
        <dbReference type="ARBA" id="ARBA00004502"/>
    </source>
</evidence>
<dbReference type="Gene3D" id="3.40.50.720">
    <property type="entry name" value="NAD(P)-binding Rossmann-like Domain"/>
    <property type="match status" value="1"/>
</dbReference>
<dbReference type="EMBL" id="LK052886">
    <property type="protein sequence ID" value="CDR36754.1"/>
    <property type="molecule type" value="Genomic_DNA"/>
</dbReference>
<dbReference type="SUPFAM" id="SSF51735">
    <property type="entry name" value="NAD(P)-binding Rossmann-fold domains"/>
    <property type="match status" value="1"/>
</dbReference>
<accession>A0A061AHZ3</accession>
<dbReference type="Gene3D" id="3.90.180.10">
    <property type="entry name" value="Medium-chain alcohol dehydrogenases, catalytic domain"/>
    <property type="match status" value="1"/>
</dbReference>
<reference evidence="5" key="1">
    <citation type="journal article" date="2014" name="Genome Announc.">
        <title>Genome sequence of the yeast Cyberlindnera fabianii (Hansenula fabianii).</title>
        <authorList>
            <person name="Freel K.C."/>
            <person name="Sarilar V."/>
            <person name="Neuveglise C."/>
            <person name="Devillers H."/>
            <person name="Friedrich A."/>
            <person name="Schacherer J."/>
        </authorList>
    </citation>
    <scope>NUCLEOTIDE SEQUENCE</scope>
    <source>
        <strain evidence="5">YJS4271</strain>
    </source>
</reference>
<comment type="subcellular location">
    <subcellularLocation>
        <location evidence="1">Lipid droplet</location>
    </subcellularLocation>
</comment>
<comment type="similarity">
    <text evidence="3">Belongs to the YIM1 family.</text>
</comment>
<dbReference type="InterPro" id="IPR036291">
    <property type="entry name" value="NAD(P)-bd_dom_sf"/>
</dbReference>
<feature type="domain" description="Enoyl reductase (ER)" evidence="4">
    <location>
        <begin position="33"/>
        <end position="361"/>
    </location>
</feature>
<dbReference type="InterPro" id="IPR050700">
    <property type="entry name" value="YIM1/Zinc_Alcohol_DH_Fams"/>
</dbReference>
<organism evidence="5">
    <name type="scientific">Cyberlindnera fabianii</name>
    <name type="common">Yeast</name>
    <name type="synonym">Hansenula fabianii</name>
    <dbReference type="NCBI Taxonomy" id="36022"/>
    <lineage>
        <taxon>Eukaryota</taxon>
        <taxon>Fungi</taxon>
        <taxon>Dikarya</taxon>
        <taxon>Ascomycota</taxon>
        <taxon>Saccharomycotina</taxon>
        <taxon>Saccharomycetes</taxon>
        <taxon>Phaffomycetales</taxon>
        <taxon>Phaffomycetaceae</taxon>
        <taxon>Cyberlindnera</taxon>
    </lineage>
</organism>
<proteinExistence type="inferred from homology"/>
<dbReference type="PhylomeDB" id="A0A061AHZ3"/>
<sequence>MRTNSNLGRSNPLLELHKMSSFTYKQVGYHYCGPLELIERSYDASKLGADDILVKVSAAALNPVDLILYNSSRFFKFFTRTDAGIGRDFSGVIEAVGSSITKFQKGDKVSGLFEDTYTQQGTLSQYLIINTKKNHNIGTIPKNLTMEEAAAFPLTFGTAYTTLVHFKKPSECQNILVIGGATSVGAFVIQLLKKVHKVPFVVSVNSSSSSEKVLRYGADVMVDYTKGSVKSQVLELVKQNGKFDIIVDCVGSSEFISCMDDVLKPKSEGSGYTSINGTTVGDYHSPMTQYLSWANIKLLLFPRSFAFVWSYIEDGTWYEYAKGLFEEGVLEVPVDSVHKLENFKEAIATIIDHKAQGKVVVSME</sequence>
<dbReference type="GO" id="GO:0005811">
    <property type="term" value="C:lipid droplet"/>
    <property type="evidence" value="ECO:0007669"/>
    <property type="project" value="UniProtKB-SubCell"/>
</dbReference>
<dbReference type="AlphaFoldDB" id="A0A061AHZ3"/>
<dbReference type="Pfam" id="PF08240">
    <property type="entry name" value="ADH_N"/>
    <property type="match status" value="1"/>
</dbReference>
<gene>
    <name evidence="5" type="ORF">CYFA0S_01e04170g</name>
</gene>
<dbReference type="GO" id="GO:0016491">
    <property type="term" value="F:oxidoreductase activity"/>
    <property type="evidence" value="ECO:0007669"/>
    <property type="project" value="InterPro"/>
</dbReference>
<keyword evidence="2" id="KW-0551">Lipid droplet</keyword>
<evidence type="ECO:0000313" key="5">
    <source>
        <dbReference type="EMBL" id="CDR36754.1"/>
    </source>
</evidence>
<name>A0A061AHZ3_CYBFA</name>
<dbReference type="OrthoDB" id="3509362at2759"/>
<dbReference type="PANTHER" id="PTHR11695:SF294">
    <property type="entry name" value="RETICULON-4-INTERACTING PROTEIN 1, MITOCHONDRIAL"/>
    <property type="match status" value="1"/>
</dbReference>
<dbReference type="InterPro" id="IPR011032">
    <property type="entry name" value="GroES-like_sf"/>
</dbReference>
<evidence type="ECO:0000259" key="4">
    <source>
        <dbReference type="SMART" id="SM00829"/>
    </source>
</evidence>
<evidence type="ECO:0000256" key="2">
    <source>
        <dbReference type="ARBA" id="ARBA00022677"/>
    </source>
</evidence>
<evidence type="ECO:0000256" key="3">
    <source>
        <dbReference type="ARBA" id="ARBA00038249"/>
    </source>
</evidence>
<dbReference type="PANTHER" id="PTHR11695">
    <property type="entry name" value="ALCOHOL DEHYDROGENASE RELATED"/>
    <property type="match status" value="1"/>
</dbReference>
<dbReference type="InterPro" id="IPR020843">
    <property type="entry name" value="ER"/>
</dbReference>